<evidence type="ECO:0000256" key="3">
    <source>
        <dbReference type="ARBA" id="ARBA00023134"/>
    </source>
</evidence>
<reference evidence="6" key="1">
    <citation type="submission" date="2022-10" db="EMBL/GenBank/DDBJ databases">
        <title>Novel sulphate-reducing endosymbionts in the free-living metamonad Anaeramoeba.</title>
        <authorList>
            <person name="Jerlstrom-Hultqvist J."/>
            <person name="Cepicka I."/>
            <person name="Gallot-Lavallee L."/>
            <person name="Salas-Leiva D."/>
            <person name="Curtis B.A."/>
            <person name="Zahonova K."/>
            <person name="Pipaliya S."/>
            <person name="Dacks J."/>
            <person name="Roger A.J."/>
        </authorList>
    </citation>
    <scope>NUCLEOTIDE SEQUENCE</scope>
    <source>
        <strain evidence="6">BMAN</strain>
    </source>
</reference>
<keyword evidence="5" id="KW-0175">Coiled coil</keyword>
<evidence type="ECO:0000256" key="5">
    <source>
        <dbReference type="SAM" id="Coils"/>
    </source>
</evidence>
<dbReference type="PRINTS" id="PR00449">
    <property type="entry name" value="RASTRNSFRMNG"/>
</dbReference>
<dbReference type="PROSITE" id="PS51419">
    <property type="entry name" value="RAB"/>
    <property type="match status" value="1"/>
</dbReference>
<dbReference type="Pfam" id="PF00071">
    <property type="entry name" value="Ras"/>
    <property type="match status" value="1"/>
</dbReference>
<dbReference type="PROSITE" id="PS51421">
    <property type="entry name" value="RAS"/>
    <property type="match status" value="1"/>
</dbReference>
<evidence type="ECO:0000256" key="2">
    <source>
        <dbReference type="ARBA" id="ARBA00022741"/>
    </source>
</evidence>
<dbReference type="InterPro" id="IPR027417">
    <property type="entry name" value="P-loop_NTPase"/>
</dbReference>
<feature type="coiled-coil region" evidence="5">
    <location>
        <begin position="120"/>
        <end position="147"/>
    </location>
</feature>
<dbReference type="SUPFAM" id="SSF52540">
    <property type="entry name" value="P-loop containing nucleoside triphosphate hydrolases"/>
    <property type="match status" value="1"/>
</dbReference>
<dbReference type="SMART" id="SM00175">
    <property type="entry name" value="RAB"/>
    <property type="match status" value="1"/>
</dbReference>
<dbReference type="InterPro" id="IPR005225">
    <property type="entry name" value="Small_GTP-bd"/>
</dbReference>
<dbReference type="GO" id="GO:0007264">
    <property type="term" value="P:small GTPase-mediated signal transduction"/>
    <property type="evidence" value="ECO:0007669"/>
    <property type="project" value="InterPro"/>
</dbReference>
<dbReference type="NCBIfam" id="TIGR00231">
    <property type="entry name" value="small_GTP"/>
    <property type="match status" value="1"/>
</dbReference>
<dbReference type="GO" id="GO:0003924">
    <property type="term" value="F:GTPase activity"/>
    <property type="evidence" value="ECO:0007669"/>
    <property type="project" value="InterPro"/>
</dbReference>
<dbReference type="FunFam" id="3.40.50.300:FF:002060">
    <property type="entry name" value="Rho family GTPase"/>
    <property type="match status" value="1"/>
</dbReference>
<dbReference type="GO" id="GO:0016020">
    <property type="term" value="C:membrane"/>
    <property type="evidence" value="ECO:0007669"/>
    <property type="project" value="UniProtKB-SubCell"/>
</dbReference>
<comment type="caution">
    <text evidence="6">The sequence shown here is derived from an EMBL/GenBank/DDBJ whole genome shotgun (WGS) entry which is preliminary data.</text>
</comment>
<dbReference type="EMBL" id="JAPDFW010000060">
    <property type="protein sequence ID" value="KAJ5076587.1"/>
    <property type="molecule type" value="Genomic_DNA"/>
</dbReference>
<sequence length="194" mass="23072">METYQVLFTGENGVGKTTLLMTYEQKKFPEEYIPSVFDNFLKQFQIKNQNFQIIFWDKGMDEEFHDKLTPLFFVEKDIIVICFAIDYYYSFENIESFWIPYIEKHGPNSKRILIGTKMDLRNNEKKIKKLKKRNEKLITKEEGIELANKIKAIKYFECSSLNQKGIETIFNEIALICFGKDRKEKEKKKGCILN</sequence>
<dbReference type="OrthoDB" id="8830751at2759"/>
<dbReference type="SMART" id="SM00174">
    <property type="entry name" value="RHO"/>
    <property type="match status" value="1"/>
</dbReference>
<protein>
    <submittedName>
        <fullName evidence="6">Rho-like family small gtpase</fullName>
    </submittedName>
</protein>
<evidence type="ECO:0000256" key="4">
    <source>
        <dbReference type="ARBA" id="ARBA00023136"/>
    </source>
</evidence>
<evidence type="ECO:0000313" key="6">
    <source>
        <dbReference type="EMBL" id="KAJ5076587.1"/>
    </source>
</evidence>
<dbReference type="AlphaFoldDB" id="A0A9Q0RDW8"/>
<dbReference type="PANTHER" id="PTHR24072">
    <property type="entry name" value="RHO FAMILY GTPASE"/>
    <property type="match status" value="1"/>
</dbReference>
<name>A0A9Q0RDW8_ANAIG</name>
<evidence type="ECO:0000256" key="1">
    <source>
        <dbReference type="ARBA" id="ARBA00004370"/>
    </source>
</evidence>
<proteinExistence type="predicted"/>
<gene>
    <name evidence="6" type="ORF">M0811_06167</name>
</gene>
<organism evidence="6 7">
    <name type="scientific">Anaeramoeba ignava</name>
    <name type="common">Anaerobic marine amoeba</name>
    <dbReference type="NCBI Taxonomy" id="1746090"/>
    <lineage>
        <taxon>Eukaryota</taxon>
        <taxon>Metamonada</taxon>
        <taxon>Anaeramoebidae</taxon>
        <taxon>Anaeramoeba</taxon>
    </lineage>
</organism>
<dbReference type="SMART" id="SM00173">
    <property type="entry name" value="RAS"/>
    <property type="match status" value="1"/>
</dbReference>
<dbReference type="InterPro" id="IPR001806">
    <property type="entry name" value="Small_GTPase"/>
</dbReference>
<keyword evidence="3" id="KW-0342">GTP-binding</keyword>
<comment type="subcellular location">
    <subcellularLocation>
        <location evidence="1">Membrane</location>
    </subcellularLocation>
</comment>
<dbReference type="Proteomes" id="UP001149090">
    <property type="component" value="Unassembled WGS sequence"/>
</dbReference>
<dbReference type="CDD" id="cd00157">
    <property type="entry name" value="Rho"/>
    <property type="match status" value="1"/>
</dbReference>
<evidence type="ECO:0000313" key="7">
    <source>
        <dbReference type="Proteomes" id="UP001149090"/>
    </source>
</evidence>
<dbReference type="GO" id="GO:0005525">
    <property type="term" value="F:GTP binding"/>
    <property type="evidence" value="ECO:0007669"/>
    <property type="project" value="UniProtKB-KW"/>
</dbReference>
<keyword evidence="2" id="KW-0547">Nucleotide-binding</keyword>
<dbReference type="Gene3D" id="3.40.50.300">
    <property type="entry name" value="P-loop containing nucleotide triphosphate hydrolases"/>
    <property type="match status" value="1"/>
</dbReference>
<keyword evidence="4" id="KW-0472">Membrane</keyword>
<accession>A0A9Q0RDW8</accession>
<dbReference type="PROSITE" id="PS51420">
    <property type="entry name" value="RHO"/>
    <property type="match status" value="1"/>
</dbReference>
<dbReference type="InterPro" id="IPR003578">
    <property type="entry name" value="Small_GTPase_Rho"/>
</dbReference>
<keyword evidence="7" id="KW-1185">Reference proteome</keyword>